<evidence type="ECO:0000313" key="2">
    <source>
        <dbReference type="Proteomes" id="UP000314294"/>
    </source>
</evidence>
<sequence>MVSVMPDVRRSQSAILLKWLPENTHQAGSGGDMAWGQLQLERVLHRGPPEHDASRSPWRDWQACCQHSLSSKLSPADGGHGGSFSPDETMAVHRKMPHEHEIGFLLRKNETSGL</sequence>
<organism evidence="1 2">
    <name type="scientific">Liparis tanakae</name>
    <name type="common">Tanaka's snailfish</name>
    <dbReference type="NCBI Taxonomy" id="230148"/>
    <lineage>
        <taxon>Eukaryota</taxon>
        <taxon>Metazoa</taxon>
        <taxon>Chordata</taxon>
        <taxon>Craniata</taxon>
        <taxon>Vertebrata</taxon>
        <taxon>Euteleostomi</taxon>
        <taxon>Actinopterygii</taxon>
        <taxon>Neopterygii</taxon>
        <taxon>Teleostei</taxon>
        <taxon>Neoteleostei</taxon>
        <taxon>Acanthomorphata</taxon>
        <taxon>Eupercaria</taxon>
        <taxon>Perciformes</taxon>
        <taxon>Cottioidei</taxon>
        <taxon>Cottales</taxon>
        <taxon>Liparidae</taxon>
        <taxon>Liparis</taxon>
    </lineage>
</organism>
<dbReference type="AlphaFoldDB" id="A0A4Z2I245"/>
<dbReference type="Proteomes" id="UP000314294">
    <property type="component" value="Unassembled WGS sequence"/>
</dbReference>
<keyword evidence="2" id="KW-1185">Reference proteome</keyword>
<dbReference type="EMBL" id="SRLO01000148">
    <property type="protein sequence ID" value="TNN71545.1"/>
    <property type="molecule type" value="Genomic_DNA"/>
</dbReference>
<gene>
    <name evidence="1" type="ORF">EYF80_018231</name>
</gene>
<evidence type="ECO:0000313" key="1">
    <source>
        <dbReference type="EMBL" id="TNN71545.1"/>
    </source>
</evidence>
<protein>
    <submittedName>
        <fullName evidence="1">Uncharacterized protein</fullName>
    </submittedName>
</protein>
<accession>A0A4Z2I245</accession>
<proteinExistence type="predicted"/>
<reference evidence="1 2" key="1">
    <citation type="submission" date="2019-03" db="EMBL/GenBank/DDBJ databases">
        <title>First draft genome of Liparis tanakae, snailfish: a comprehensive survey of snailfish specific genes.</title>
        <authorList>
            <person name="Kim W."/>
            <person name="Song I."/>
            <person name="Jeong J.-H."/>
            <person name="Kim D."/>
            <person name="Kim S."/>
            <person name="Ryu S."/>
            <person name="Song J.Y."/>
            <person name="Lee S.K."/>
        </authorList>
    </citation>
    <scope>NUCLEOTIDE SEQUENCE [LARGE SCALE GENOMIC DNA]</scope>
    <source>
        <tissue evidence="1">Muscle</tissue>
    </source>
</reference>
<name>A0A4Z2I245_9TELE</name>
<comment type="caution">
    <text evidence="1">The sequence shown here is derived from an EMBL/GenBank/DDBJ whole genome shotgun (WGS) entry which is preliminary data.</text>
</comment>